<name>A0A7T0BXU4_9BACT</name>
<sequence>MRLVEIKNVGTRPGEKDWTLFDEEFQNLSPLRPGGRWVGQPRLEVTMKGEQIELFPISDDCRYLVKTISHYEDYLTKNTEDWVTGIPYNHLRSFIPWPWERFNNAMEEAADRNLICECFDEVEAYPRDLDKIPS</sequence>
<organism evidence="1 2">
    <name type="scientific">Candidatus Nitronauta litoralis</name>
    <dbReference type="NCBI Taxonomy" id="2705533"/>
    <lineage>
        <taxon>Bacteria</taxon>
        <taxon>Pseudomonadati</taxon>
        <taxon>Nitrospinota/Tectimicrobiota group</taxon>
        <taxon>Nitrospinota</taxon>
        <taxon>Nitrospinia</taxon>
        <taxon>Nitrospinales</taxon>
        <taxon>Nitrospinaceae</taxon>
        <taxon>Candidatus Nitronauta</taxon>
    </lineage>
</organism>
<dbReference type="KEGG" id="nli:G3M70_13525"/>
<dbReference type="EMBL" id="CP048685">
    <property type="protein sequence ID" value="QPJ62841.1"/>
    <property type="molecule type" value="Genomic_DNA"/>
</dbReference>
<evidence type="ECO:0000313" key="1">
    <source>
        <dbReference type="EMBL" id="QPJ62841.1"/>
    </source>
</evidence>
<proteinExistence type="predicted"/>
<dbReference type="Proteomes" id="UP000594688">
    <property type="component" value="Chromosome"/>
</dbReference>
<dbReference type="AlphaFoldDB" id="A0A7T0BXU4"/>
<accession>A0A7T0BXU4</accession>
<gene>
    <name evidence="1" type="ORF">G3M70_13525</name>
</gene>
<protein>
    <submittedName>
        <fullName evidence="1">Uncharacterized protein</fullName>
    </submittedName>
</protein>
<evidence type="ECO:0000313" key="2">
    <source>
        <dbReference type="Proteomes" id="UP000594688"/>
    </source>
</evidence>
<reference evidence="1 2" key="1">
    <citation type="submission" date="2020-02" db="EMBL/GenBank/DDBJ databases">
        <title>Genomic and physiological characterization of two novel Nitrospinaceae genera.</title>
        <authorList>
            <person name="Mueller A.J."/>
            <person name="Jung M.-Y."/>
            <person name="Strachan C.R."/>
            <person name="Herbold C.W."/>
            <person name="Kirkegaard R.H."/>
            <person name="Daims H."/>
        </authorList>
    </citation>
    <scope>NUCLEOTIDE SEQUENCE [LARGE SCALE GENOMIC DNA]</scope>
    <source>
        <strain evidence="1">EB</strain>
    </source>
</reference>